<accession>A0A1W1BGI2</accession>
<protein>
    <submittedName>
        <fullName evidence="1">Uncharacterized protein</fullName>
    </submittedName>
</protein>
<sequence>MGVRKFLYFSEKQYATIALYPSRKHTYDRHKMETEII</sequence>
<evidence type="ECO:0000313" key="1">
    <source>
        <dbReference type="EMBL" id="SFV52613.1"/>
    </source>
</evidence>
<gene>
    <name evidence="1" type="ORF">MNB_SV-6-185</name>
</gene>
<reference evidence="1" key="1">
    <citation type="submission" date="2016-10" db="EMBL/GenBank/DDBJ databases">
        <authorList>
            <person name="de Groot N.N."/>
        </authorList>
    </citation>
    <scope>NUCLEOTIDE SEQUENCE</scope>
</reference>
<name>A0A1W1BGI2_9ZZZZ</name>
<organism evidence="1">
    <name type="scientific">hydrothermal vent metagenome</name>
    <dbReference type="NCBI Taxonomy" id="652676"/>
    <lineage>
        <taxon>unclassified sequences</taxon>
        <taxon>metagenomes</taxon>
        <taxon>ecological metagenomes</taxon>
    </lineage>
</organism>
<dbReference type="EMBL" id="FPHC01000026">
    <property type="protein sequence ID" value="SFV52613.1"/>
    <property type="molecule type" value="Genomic_DNA"/>
</dbReference>
<dbReference type="AlphaFoldDB" id="A0A1W1BGI2"/>
<proteinExistence type="predicted"/>